<organism evidence="2 5">
    <name type="scientific">Bursaphelenchus xylophilus</name>
    <name type="common">Pinewood nematode worm</name>
    <name type="synonym">Aphelenchoides xylophilus</name>
    <dbReference type="NCBI Taxonomy" id="6326"/>
    <lineage>
        <taxon>Eukaryota</taxon>
        <taxon>Metazoa</taxon>
        <taxon>Ecdysozoa</taxon>
        <taxon>Nematoda</taxon>
        <taxon>Chromadorea</taxon>
        <taxon>Rhabditida</taxon>
        <taxon>Tylenchina</taxon>
        <taxon>Tylenchomorpha</taxon>
        <taxon>Aphelenchoidea</taxon>
        <taxon>Aphelenchoididae</taxon>
        <taxon>Bursaphelenchus</taxon>
    </lineage>
</organism>
<dbReference type="WBParaSite" id="BXY_0688200.1">
    <property type="protein sequence ID" value="BXY_0688200.1"/>
    <property type="gene ID" value="BXY_0688200"/>
</dbReference>
<dbReference type="EMBL" id="CAJFDI010000001">
    <property type="protein sequence ID" value="CAD5208402.1"/>
    <property type="molecule type" value="Genomic_DNA"/>
</dbReference>
<evidence type="ECO:0000313" key="4">
    <source>
        <dbReference type="WBParaSite" id="BXY_0688200.1"/>
    </source>
</evidence>
<evidence type="ECO:0000313" key="2">
    <source>
        <dbReference type="Proteomes" id="UP000095284"/>
    </source>
</evidence>
<sequence length="70" mass="8257">MMRLLTGDGQKVDFVDETIDAELPNKDEDSWLYDFVIEHQLHICNDEYCRTEPGGKCRHGFPKKFQKVRL</sequence>
<gene>
    <name evidence="1" type="ORF">BXYJ_LOCUS638</name>
</gene>
<dbReference type="WBParaSite" id="BXY_1469400.1">
    <property type="protein sequence ID" value="BXY_1469400.1"/>
    <property type="gene ID" value="BXY_1469400"/>
</dbReference>
<dbReference type="AlphaFoldDB" id="A0A1I7SNQ4"/>
<dbReference type="Proteomes" id="UP000659654">
    <property type="component" value="Unassembled WGS sequence"/>
</dbReference>
<name>A0A1I7SNQ4_BURXY</name>
<reference evidence="4 5" key="1">
    <citation type="submission" date="2016-11" db="UniProtKB">
        <authorList>
            <consortium name="WormBaseParasite"/>
        </authorList>
    </citation>
    <scope>IDENTIFICATION</scope>
</reference>
<proteinExistence type="predicted"/>
<dbReference type="Proteomes" id="UP000582659">
    <property type="component" value="Unassembled WGS sequence"/>
</dbReference>
<dbReference type="Proteomes" id="UP000095284">
    <property type="component" value="Unplaced"/>
</dbReference>
<evidence type="ECO:0000313" key="1">
    <source>
        <dbReference type="EMBL" id="CAD5208402.1"/>
    </source>
</evidence>
<reference evidence="1" key="2">
    <citation type="submission" date="2020-09" db="EMBL/GenBank/DDBJ databases">
        <authorList>
            <person name="Kikuchi T."/>
        </authorList>
    </citation>
    <scope>NUCLEOTIDE SEQUENCE</scope>
    <source>
        <strain evidence="1">Ka4C1</strain>
    </source>
</reference>
<evidence type="ECO:0000313" key="5">
    <source>
        <dbReference type="WBParaSite" id="BXY_1469400.1"/>
    </source>
</evidence>
<keyword evidence="3" id="KW-1185">Reference proteome</keyword>
<dbReference type="SMR" id="A0A1I7SNQ4"/>
<dbReference type="EMBL" id="CAJFCV020000001">
    <property type="protein sequence ID" value="CAG9081351.1"/>
    <property type="molecule type" value="Genomic_DNA"/>
</dbReference>
<evidence type="ECO:0000313" key="3">
    <source>
        <dbReference type="Proteomes" id="UP000659654"/>
    </source>
</evidence>
<accession>A0A1I7SNQ4</accession>
<protein>
    <submittedName>
        <fullName evidence="1">(pine wood nematode) hypothetical protein</fullName>
    </submittedName>
</protein>